<comment type="caution">
    <text evidence="1">The sequence shown here is derived from an EMBL/GenBank/DDBJ whole genome shotgun (WGS) entry which is preliminary data.</text>
</comment>
<accession>A0A5J4RSA3</accession>
<dbReference type="EMBL" id="SNRY01000839">
    <property type="protein sequence ID" value="KAA6335990.1"/>
    <property type="molecule type" value="Genomic_DNA"/>
</dbReference>
<evidence type="ECO:0000313" key="1">
    <source>
        <dbReference type="EMBL" id="KAA6335990.1"/>
    </source>
</evidence>
<protein>
    <submittedName>
        <fullName evidence="1">Uncharacterized protein</fullName>
    </submittedName>
</protein>
<organism evidence="1">
    <name type="scientific">termite gut metagenome</name>
    <dbReference type="NCBI Taxonomy" id="433724"/>
    <lineage>
        <taxon>unclassified sequences</taxon>
        <taxon>metagenomes</taxon>
        <taxon>organismal metagenomes</taxon>
    </lineage>
</organism>
<gene>
    <name evidence="1" type="ORF">EZS27_015827</name>
</gene>
<sequence>MFQIRILAMSVFDYWLLSASNNLNISDSLYSIFPLIRINGIIPVSRQSCKVRLLICSIRQTSLFVRIFSPFRCGVRFFSAWLTESRSSSKDVKNEAISFDFLSNISMIFLFSSAYNRPKRRVPTYPTLHRNRYLAV</sequence>
<proteinExistence type="predicted"/>
<reference evidence="1" key="1">
    <citation type="submission" date="2019-03" db="EMBL/GenBank/DDBJ databases">
        <title>Single cell metagenomics reveals metabolic interactions within the superorganism composed of flagellate Streblomastix strix and complex community of Bacteroidetes bacteria on its surface.</title>
        <authorList>
            <person name="Treitli S.C."/>
            <person name="Kolisko M."/>
            <person name="Husnik F."/>
            <person name="Keeling P."/>
            <person name="Hampl V."/>
        </authorList>
    </citation>
    <scope>NUCLEOTIDE SEQUENCE</scope>
    <source>
        <strain evidence="1">STM</strain>
    </source>
</reference>
<dbReference type="AlphaFoldDB" id="A0A5J4RSA3"/>
<name>A0A5J4RSA3_9ZZZZ</name>